<dbReference type="AlphaFoldDB" id="A0A0F9LHW3"/>
<organism evidence="2">
    <name type="scientific">marine sediment metagenome</name>
    <dbReference type="NCBI Taxonomy" id="412755"/>
    <lineage>
        <taxon>unclassified sequences</taxon>
        <taxon>metagenomes</taxon>
        <taxon>ecological metagenomes</taxon>
    </lineage>
</organism>
<protein>
    <submittedName>
        <fullName evidence="2">Uncharacterized protein</fullName>
    </submittedName>
</protein>
<dbReference type="EMBL" id="LAZR01012392">
    <property type="protein sequence ID" value="KKM27065.1"/>
    <property type="molecule type" value="Genomic_DNA"/>
</dbReference>
<dbReference type="InterPro" id="IPR006311">
    <property type="entry name" value="TAT_signal"/>
</dbReference>
<dbReference type="PROSITE" id="PS51318">
    <property type="entry name" value="TAT"/>
    <property type="match status" value="1"/>
</dbReference>
<comment type="caution">
    <text evidence="2">The sequence shown here is derived from an EMBL/GenBank/DDBJ whole genome shotgun (WGS) entry which is preliminary data.</text>
</comment>
<dbReference type="EMBL" id="LAZR01033806">
    <property type="protein sequence ID" value="KKL47065.1"/>
    <property type="molecule type" value="Genomic_DNA"/>
</dbReference>
<reference evidence="2" key="1">
    <citation type="journal article" date="2015" name="Nature">
        <title>Complex archaea that bridge the gap between prokaryotes and eukaryotes.</title>
        <authorList>
            <person name="Spang A."/>
            <person name="Saw J.H."/>
            <person name="Jorgensen S.L."/>
            <person name="Zaremba-Niedzwiedzka K."/>
            <person name="Martijn J."/>
            <person name="Lind A.E."/>
            <person name="van Eijk R."/>
            <person name="Schleper C."/>
            <person name="Guy L."/>
            <person name="Ettema T.J."/>
        </authorList>
    </citation>
    <scope>NUCLEOTIDE SEQUENCE</scope>
</reference>
<accession>A0A0F9LHW3</accession>
<proteinExistence type="predicted"/>
<dbReference type="InterPro" id="IPR019546">
    <property type="entry name" value="TAT_signal_bac_arc"/>
</dbReference>
<evidence type="ECO:0000313" key="1">
    <source>
        <dbReference type="EMBL" id="KKL47065.1"/>
    </source>
</evidence>
<gene>
    <name evidence="2" type="ORF">LCGC14_1578420</name>
    <name evidence="1" type="ORF">LCGC14_2339300</name>
</gene>
<name>A0A0F9LHW3_9ZZZZ</name>
<sequence>MDLNRRGFLKAMGLATVAAFTNPELLINRLAFPDFAPGQLYRMAVAFDKPVRMMSLSQRKQCMNTLDKWMKRKIPSNFLNFNNVRYKFQDSDWGNRGGVGISYLAPEKAIRGL</sequence>
<dbReference type="NCBIfam" id="TIGR01409">
    <property type="entry name" value="TAT_signal_seq"/>
    <property type="match status" value="1"/>
</dbReference>
<evidence type="ECO:0000313" key="2">
    <source>
        <dbReference type="EMBL" id="KKM27065.1"/>
    </source>
</evidence>